<evidence type="ECO:0000313" key="2">
    <source>
        <dbReference type="Proteomes" id="UP000628775"/>
    </source>
</evidence>
<dbReference type="EMBL" id="BMIR01000007">
    <property type="protein sequence ID" value="GGE39509.1"/>
    <property type="molecule type" value="Genomic_DNA"/>
</dbReference>
<keyword evidence="2" id="KW-1185">Reference proteome</keyword>
<accession>A0A8J2VS06</accession>
<name>A0A8J2VS06_9BACL</name>
<dbReference type="AlphaFoldDB" id="A0A8J2VS06"/>
<evidence type="ECO:0000313" key="1">
    <source>
        <dbReference type="EMBL" id="GGE39509.1"/>
    </source>
</evidence>
<organism evidence="1 2">
    <name type="scientific">Pullulanibacillus camelliae</name>
    <dbReference type="NCBI Taxonomy" id="1707096"/>
    <lineage>
        <taxon>Bacteria</taxon>
        <taxon>Bacillati</taxon>
        <taxon>Bacillota</taxon>
        <taxon>Bacilli</taxon>
        <taxon>Bacillales</taxon>
        <taxon>Sporolactobacillaceae</taxon>
        <taxon>Pullulanibacillus</taxon>
    </lineage>
</organism>
<dbReference type="Proteomes" id="UP000628775">
    <property type="component" value="Unassembled WGS sequence"/>
</dbReference>
<protein>
    <submittedName>
        <fullName evidence="1">Uncharacterized protein</fullName>
    </submittedName>
</protein>
<reference evidence="1" key="1">
    <citation type="journal article" date="2014" name="Int. J. Syst. Evol. Microbiol.">
        <title>Complete genome sequence of Corynebacterium casei LMG S-19264T (=DSM 44701T), isolated from a smear-ripened cheese.</title>
        <authorList>
            <consortium name="US DOE Joint Genome Institute (JGI-PGF)"/>
            <person name="Walter F."/>
            <person name="Albersmeier A."/>
            <person name="Kalinowski J."/>
            <person name="Ruckert C."/>
        </authorList>
    </citation>
    <scope>NUCLEOTIDE SEQUENCE</scope>
    <source>
        <strain evidence="1">CGMCC 1.15371</strain>
    </source>
</reference>
<gene>
    <name evidence="1" type="ORF">GCM10011391_17890</name>
</gene>
<proteinExistence type="predicted"/>
<reference evidence="1" key="2">
    <citation type="submission" date="2020-09" db="EMBL/GenBank/DDBJ databases">
        <authorList>
            <person name="Sun Q."/>
            <person name="Zhou Y."/>
        </authorList>
    </citation>
    <scope>NUCLEOTIDE SEQUENCE</scope>
    <source>
        <strain evidence="1">CGMCC 1.15371</strain>
    </source>
</reference>
<sequence>MCGIVRRGLISIRWGELLRLIYAENVMKYNKEDEIPLIPNAKSLKELRKTKA</sequence>
<comment type="caution">
    <text evidence="1">The sequence shown here is derived from an EMBL/GenBank/DDBJ whole genome shotgun (WGS) entry which is preliminary data.</text>
</comment>